<gene>
    <name evidence="1" type="ORF">EVG20_g1427</name>
</gene>
<evidence type="ECO:0000313" key="1">
    <source>
        <dbReference type="EMBL" id="TFY71588.1"/>
    </source>
</evidence>
<reference evidence="1 2" key="1">
    <citation type="submission" date="2019-02" db="EMBL/GenBank/DDBJ databases">
        <title>Genome sequencing of the rare red list fungi Dentipellis fragilis.</title>
        <authorList>
            <person name="Buettner E."/>
            <person name="Kellner H."/>
        </authorList>
    </citation>
    <scope>NUCLEOTIDE SEQUENCE [LARGE SCALE GENOMIC DNA]</scope>
    <source>
        <strain evidence="1 2">DSM 105465</strain>
    </source>
</reference>
<dbReference type="EMBL" id="SEOQ01000045">
    <property type="protein sequence ID" value="TFY71588.1"/>
    <property type="molecule type" value="Genomic_DNA"/>
</dbReference>
<dbReference type="OrthoDB" id="2741932at2759"/>
<proteinExistence type="predicted"/>
<evidence type="ECO:0000313" key="2">
    <source>
        <dbReference type="Proteomes" id="UP000298327"/>
    </source>
</evidence>
<dbReference type="Proteomes" id="UP000298327">
    <property type="component" value="Unassembled WGS sequence"/>
</dbReference>
<comment type="caution">
    <text evidence="1">The sequence shown here is derived from an EMBL/GenBank/DDBJ whole genome shotgun (WGS) entry which is preliminary data.</text>
</comment>
<keyword evidence="2" id="KW-1185">Reference proteome</keyword>
<sequence>MSAATTPPREQSANCPGWNIIVGGPATHVYGFLLNQECIHHWAPIIYEEIHRAKMPSATSKNFQSKFRASCSMVTLMLPLKIYREFPSVLRLWRRLILFYDEGYLLVLKDNRTTATRTAELDPDDLEGIRRKLNLGSQRPKWHRIPL</sequence>
<dbReference type="AlphaFoldDB" id="A0A4Y9ZCV0"/>
<organism evidence="1 2">
    <name type="scientific">Dentipellis fragilis</name>
    <dbReference type="NCBI Taxonomy" id="205917"/>
    <lineage>
        <taxon>Eukaryota</taxon>
        <taxon>Fungi</taxon>
        <taxon>Dikarya</taxon>
        <taxon>Basidiomycota</taxon>
        <taxon>Agaricomycotina</taxon>
        <taxon>Agaricomycetes</taxon>
        <taxon>Russulales</taxon>
        <taxon>Hericiaceae</taxon>
        <taxon>Dentipellis</taxon>
    </lineage>
</organism>
<name>A0A4Y9ZCV0_9AGAM</name>
<accession>A0A4Y9ZCV0</accession>
<protein>
    <submittedName>
        <fullName evidence="1">Uncharacterized protein</fullName>
    </submittedName>
</protein>